<dbReference type="InterPro" id="IPR000772">
    <property type="entry name" value="Ricin_B_lectin"/>
</dbReference>
<organism evidence="3 4">
    <name type="scientific">Glonium stellatum</name>
    <dbReference type="NCBI Taxonomy" id="574774"/>
    <lineage>
        <taxon>Eukaryota</taxon>
        <taxon>Fungi</taxon>
        <taxon>Dikarya</taxon>
        <taxon>Ascomycota</taxon>
        <taxon>Pezizomycotina</taxon>
        <taxon>Dothideomycetes</taxon>
        <taxon>Pleosporomycetidae</taxon>
        <taxon>Gloniales</taxon>
        <taxon>Gloniaceae</taxon>
        <taxon>Glonium</taxon>
    </lineage>
</organism>
<dbReference type="Gene3D" id="2.80.10.50">
    <property type="match status" value="1"/>
</dbReference>
<dbReference type="InterPro" id="IPR035992">
    <property type="entry name" value="Ricin_B-like_lectins"/>
</dbReference>
<feature type="signal peptide" evidence="1">
    <location>
        <begin position="1"/>
        <end position="19"/>
    </location>
</feature>
<protein>
    <recommendedName>
        <fullName evidence="2">Ricin B lectin domain-containing protein</fullName>
    </recommendedName>
</protein>
<dbReference type="EMBL" id="KV748645">
    <property type="protein sequence ID" value="OCL13954.1"/>
    <property type="molecule type" value="Genomic_DNA"/>
</dbReference>
<evidence type="ECO:0000313" key="4">
    <source>
        <dbReference type="Proteomes" id="UP000250140"/>
    </source>
</evidence>
<feature type="domain" description="Ricin B lectin" evidence="2">
    <location>
        <begin position="55"/>
        <end position="200"/>
    </location>
</feature>
<gene>
    <name evidence="3" type="ORF">AOQ84DRAFT_74205</name>
</gene>
<keyword evidence="4" id="KW-1185">Reference proteome</keyword>
<dbReference type="AlphaFoldDB" id="A0A8E2JYL0"/>
<evidence type="ECO:0000313" key="3">
    <source>
        <dbReference type="EMBL" id="OCL13954.1"/>
    </source>
</evidence>
<dbReference type="SUPFAM" id="SSF50370">
    <property type="entry name" value="Ricin B-like lectins"/>
    <property type="match status" value="1"/>
</dbReference>
<keyword evidence="1" id="KW-0732">Signal</keyword>
<accession>A0A8E2JYL0</accession>
<dbReference type="Proteomes" id="UP000250140">
    <property type="component" value="Unassembled WGS sequence"/>
</dbReference>
<proteinExistence type="predicted"/>
<dbReference type="SMART" id="SM00458">
    <property type="entry name" value="RICIN"/>
    <property type="match status" value="1"/>
</dbReference>
<dbReference type="PROSITE" id="PS50231">
    <property type="entry name" value="RICIN_B_LECTIN"/>
    <property type="match status" value="1"/>
</dbReference>
<sequence>MAPSALLFTILALLPSCFALPANVDLGKRNVTQLDPTAFAEAQQRDNTATRAFSSTPITTSSGQCLFIDELSGDFRANLTPVQLAICNGSAGQKWDIITSGQHDDQPGTMLVVSTLTQACLNFDPRRAAGNQVILFSCGGRADGSGTVTNSQLFAFNGTAGPLSLAPLNAPGICMTVANSKELDQTACNSADTAQSFTFGTAPVTAHAASW</sequence>
<evidence type="ECO:0000259" key="2">
    <source>
        <dbReference type="SMART" id="SM00458"/>
    </source>
</evidence>
<dbReference type="CDD" id="cd00161">
    <property type="entry name" value="beta-trefoil_Ricin-like"/>
    <property type="match status" value="1"/>
</dbReference>
<feature type="chain" id="PRO_5034482822" description="Ricin B lectin domain-containing protein" evidence="1">
    <location>
        <begin position="20"/>
        <end position="211"/>
    </location>
</feature>
<name>A0A8E2JYL0_9PEZI</name>
<reference evidence="3 4" key="1">
    <citation type="journal article" date="2016" name="Nat. Commun.">
        <title>Ectomycorrhizal ecology is imprinted in the genome of the dominant symbiotic fungus Cenococcum geophilum.</title>
        <authorList>
            <consortium name="DOE Joint Genome Institute"/>
            <person name="Peter M."/>
            <person name="Kohler A."/>
            <person name="Ohm R.A."/>
            <person name="Kuo A."/>
            <person name="Krutzmann J."/>
            <person name="Morin E."/>
            <person name="Arend M."/>
            <person name="Barry K.W."/>
            <person name="Binder M."/>
            <person name="Choi C."/>
            <person name="Clum A."/>
            <person name="Copeland A."/>
            <person name="Grisel N."/>
            <person name="Haridas S."/>
            <person name="Kipfer T."/>
            <person name="LaButti K."/>
            <person name="Lindquist E."/>
            <person name="Lipzen A."/>
            <person name="Maire R."/>
            <person name="Meier B."/>
            <person name="Mihaltcheva S."/>
            <person name="Molinier V."/>
            <person name="Murat C."/>
            <person name="Poggeler S."/>
            <person name="Quandt C.A."/>
            <person name="Sperisen C."/>
            <person name="Tritt A."/>
            <person name="Tisserant E."/>
            <person name="Crous P.W."/>
            <person name="Henrissat B."/>
            <person name="Nehls U."/>
            <person name="Egli S."/>
            <person name="Spatafora J.W."/>
            <person name="Grigoriev I.V."/>
            <person name="Martin F.M."/>
        </authorList>
    </citation>
    <scope>NUCLEOTIDE SEQUENCE [LARGE SCALE GENOMIC DNA]</scope>
    <source>
        <strain evidence="3 4">CBS 207.34</strain>
    </source>
</reference>
<evidence type="ECO:0000256" key="1">
    <source>
        <dbReference type="SAM" id="SignalP"/>
    </source>
</evidence>
<dbReference type="OrthoDB" id="5383818at2759"/>